<feature type="region of interest" description="Disordered" evidence="6">
    <location>
        <begin position="1"/>
        <end position="36"/>
    </location>
</feature>
<dbReference type="AlphaFoldDB" id="A0A9W8WPX3"/>
<sequence length="968" mass="108985">MDYPHGQKRTADFSPTASSHSIPPLTQDNNSPRILRRHHHRRRNIAATVWGVETPPPPSAPSQLPTSHGNLPAAYRSFSGPRAAFNIYKSLLRHPNLFFQFCIRLPYASMVSLYAIDKEFHYRLNKYSVGLIHEYALYHAPVASKIFAWILYPELCISDPMLRPMDGRAWLARDVPGFRWVGMVLHRQRVVRGILTCLAVEGHRVPRLAFAVLCKFWGVMECKTTKLREAFLQDTAIWSDEEILILQLFLVKLDMRFSDPILGNGIGELGHMLLTQRGLGMLYKVLTGEMKLDYDKVTDLLVRTYLSEDLDLDTHPWLDDEIDNGVPEECWGLMSREGWHMDGKRMESAVDMVITEGIRRGLDVQKYYLDFVLYGFVDEQGNNLPVPCTLGRGSAAKTVEMRWPSKQERKETLSPLHASFIMLGIDRPNFSPTVEQAQSTFAEGNARWTNKDLDPVPRHERKWGVTSFLAYWISDAFNAATWQFASSIIAIGLTWRESIAVVALAFFIISFVIALNGAIGVIYHAPFPVLARASWGFWGSYVAIISRAILAIFWFAIQNMNGANAVKCMIAAVWPSFLTLKNTIPESQGIETNTMISFFLFWLLQVPFLCMHPNNLRWLFMAKSTIVPVAWIAILIWAFVSTDGGEMWNQKATLSGSAYSWGFLSSLTSVIGNYATLSVNQADFSRYSRVSVKWQIIYVPFLPLVFTFIAFIGIAASSAGAVKYGELNWDPIALISHWDNRACRFFGAFSFALAALGVNISANSLSAANDLTALFPRFVNIRRRQLLCAVVAWALVPWKILASAGTFLNFMVAYAVFLGPIAAIMVWDFWLVHKRKYDTLALYQPHGIYRYSRGWNWRAIVAFLVGVVPNLPGLMHSINPSIEVGVGDRPYHFGWFLGFVATSIVYVVLSMYVAPQRETFIDKAVLPDEIYEQHGVVDEGVSLGGSGSGEEGMPGEKAGWKARLTKIL</sequence>
<comment type="caution">
    <text evidence="8">The sequence shown here is derived from an EMBL/GenBank/DDBJ whole genome shotgun (WGS) entry which is preliminary data.</text>
</comment>
<keyword evidence="9" id="KW-1185">Reference proteome</keyword>
<comment type="subcellular location">
    <subcellularLocation>
        <location evidence="1">Membrane</location>
        <topology evidence="1">Multi-pass membrane protein</topology>
    </subcellularLocation>
</comment>
<feature type="transmembrane region" description="Helical" evidence="7">
    <location>
        <begin position="786"/>
        <end position="805"/>
    </location>
</feature>
<keyword evidence="4 7" id="KW-1133">Transmembrane helix</keyword>
<feature type="transmembrane region" description="Helical" evidence="7">
    <location>
        <begin position="535"/>
        <end position="557"/>
    </location>
</feature>
<dbReference type="GO" id="GO:0005886">
    <property type="term" value="C:plasma membrane"/>
    <property type="evidence" value="ECO:0007669"/>
    <property type="project" value="TreeGrafter"/>
</dbReference>
<gene>
    <name evidence="8" type="ORF">N0V87_010364</name>
</gene>
<dbReference type="PANTHER" id="PTHR30618:SF0">
    <property type="entry name" value="PURINE-URACIL PERMEASE NCS1"/>
    <property type="match status" value="1"/>
</dbReference>
<dbReference type="OrthoDB" id="2018619at2759"/>
<dbReference type="Gene3D" id="1.10.4160.10">
    <property type="entry name" value="Hydantoin permease"/>
    <property type="match status" value="1"/>
</dbReference>
<protein>
    <recommendedName>
        <fullName evidence="10">Allantoin permease</fullName>
    </recommendedName>
</protein>
<evidence type="ECO:0000256" key="6">
    <source>
        <dbReference type="SAM" id="MobiDB-lite"/>
    </source>
</evidence>
<evidence type="ECO:0000256" key="7">
    <source>
        <dbReference type="SAM" id="Phobius"/>
    </source>
</evidence>
<evidence type="ECO:0008006" key="10">
    <source>
        <dbReference type="Google" id="ProtNLM"/>
    </source>
</evidence>
<dbReference type="InterPro" id="IPR045225">
    <property type="entry name" value="Uracil/uridine/allantoin_perm"/>
</dbReference>
<proteinExistence type="inferred from homology"/>
<evidence type="ECO:0000256" key="3">
    <source>
        <dbReference type="ARBA" id="ARBA00022692"/>
    </source>
</evidence>
<name>A0A9W8WPX3_9PLEO</name>
<evidence type="ECO:0000313" key="8">
    <source>
        <dbReference type="EMBL" id="KAJ4330028.1"/>
    </source>
</evidence>
<dbReference type="Proteomes" id="UP001140562">
    <property type="component" value="Unassembled WGS sequence"/>
</dbReference>
<dbReference type="PANTHER" id="PTHR30618">
    <property type="entry name" value="NCS1 FAMILY PURINE/PYRIMIDINE TRANSPORTER"/>
    <property type="match status" value="1"/>
</dbReference>
<evidence type="ECO:0000256" key="5">
    <source>
        <dbReference type="ARBA" id="ARBA00023136"/>
    </source>
</evidence>
<comment type="similarity">
    <text evidence="2">Belongs to the purine-cytosine permease (2.A.39) family.</text>
</comment>
<evidence type="ECO:0000313" key="9">
    <source>
        <dbReference type="Proteomes" id="UP001140562"/>
    </source>
</evidence>
<evidence type="ECO:0000256" key="4">
    <source>
        <dbReference type="ARBA" id="ARBA00022989"/>
    </source>
</evidence>
<reference evidence="8" key="1">
    <citation type="submission" date="2022-10" db="EMBL/GenBank/DDBJ databases">
        <title>Tapping the CABI collections for fungal endophytes: first genome assemblies for Collariella, Neodidymelliopsis, Ascochyta clinopodiicola, Didymella pomorum, Didymosphaeria variabile, Neocosmospora piperis and Neocucurbitaria cava.</title>
        <authorList>
            <person name="Hill R."/>
        </authorList>
    </citation>
    <scope>NUCLEOTIDE SEQUENCE</scope>
    <source>
        <strain evidence="8">IMI 360193</strain>
    </source>
</reference>
<dbReference type="GO" id="GO:0015205">
    <property type="term" value="F:nucleobase transmembrane transporter activity"/>
    <property type="evidence" value="ECO:0007669"/>
    <property type="project" value="TreeGrafter"/>
</dbReference>
<dbReference type="Pfam" id="PF02133">
    <property type="entry name" value="Transp_cyt_pur"/>
    <property type="match status" value="1"/>
</dbReference>
<keyword evidence="3 7" id="KW-0812">Transmembrane</keyword>
<feature type="transmembrane region" description="Helical" evidence="7">
    <location>
        <begin position="854"/>
        <end position="873"/>
    </location>
</feature>
<feature type="transmembrane region" description="Helical" evidence="7">
    <location>
        <begin position="499"/>
        <end position="523"/>
    </location>
</feature>
<feature type="compositionally biased region" description="Polar residues" evidence="6">
    <location>
        <begin position="13"/>
        <end position="32"/>
    </location>
</feature>
<feature type="transmembrane region" description="Helical" evidence="7">
    <location>
        <begin position="811"/>
        <end position="833"/>
    </location>
</feature>
<dbReference type="FunFam" id="1.10.4160.10:FF:000001">
    <property type="entry name" value="Uracil permease, putative"/>
    <property type="match status" value="1"/>
</dbReference>
<organism evidence="8 9">
    <name type="scientific">Didymella glomerata</name>
    <dbReference type="NCBI Taxonomy" id="749621"/>
    <lineage>
        <taxon>Eukaryota</taxon>
        <taxon>Fungi</taxon>
        <taxon>Dikarya</taxon>
        <taxon>Ascomycota</taxon>
        <taxon>Pezizomycotina</taxon>
        <taxon>Dothideomycetes</taxon>
        <taxon>Pleosporomycetidae</taxon>
        <taxon>Pleosporales</taxon>
        <taxon>Pleosporineae</taxon>
        <taxon>Didymellaceae</taxon>
        <taxon>Didymella</taxon>
    </lineage>
</organism>
<dbReference type="CDD" id="cd11482">
    <property type="entry name" value="SLC-NCS1sbd_NRT1-like"/>
    <property type="match status" value="1"/>
</dbReference>
<evidence type="ECO:0000256" key="2">
    <source>
        <dbReference type="ARBA" id="ARBA00008974"/>
    </source>
</evidence>
<keyword evidence="5 7" id="KW-0472">Membrane</keyword>
<dbReference type="EMBL" id="JAPEUV010000236">
    <property type="protein sequence ID" value="KAJ4330028.1"/>
    <property type="molecule type" value="Genomic_DNA"/>
</dbReference>
<feature type="transmembrane region" description="Helical" evidence="7">
    <location>
        <begin position="468"/>
        <end position="493"/>
    </location>
</feature>
<feature type="transmembrane region" description="Helical" evidence="7">
    <location>
        <begin position="659"/>
        <end position="677"/>
    </location>
</feature>
<dbReference type="InterPro" id="IPR001248">
    <property type="entry name" value="Pur-cyt_permease"/>
</dbReference>
<evidence type="ECO:0000256" key="1">
    <source>
        <dbReference type="ARBA" id="ARBA00004141"/>
    </source>
</evidence>
<feature type="transmembrane region" description="Helical" evidence="7">
    <location>
        <begin position="893"/>
        <end position="914"/>
    </location>
</feature>
<feature type="transmembrane region" description="Helical" evidence="7">
    <location>
        <begin position="745"/>
        <end position="765"/>
    </location>
</feature>
<accession>A0A9W8WPX3</accession>
<feature type="transmembrane region" description="Helical" evidence="7">
    <location>
        <begin position="698"/>
        <end position="725"/>
    </location>
</feature>
<feature type="transmembrane region" description="Helical" evidence="7">
    <location>
        <begin position="618"/>
        <end position="639"/>
    </location>
</feature>